<reference evidence="2" key="1">
    <citation type="submission" date="2015-11" db="EMBL/GenBank/DDBJ databases">
        <title>De novo transcriptome assembly of four potential Pierce s Disease insect vectors from Arizona vineyards.</title>
        <authorList>
            <person name="Tassone E.E."/>
        </authorList>
    </citation>
    <scope>NUCLEOTIDE SEQUENCE</scope>
</reference>
<evidence type="ECO:0000313" key="2">
    <source>
        <dbReference type="EMBL" id="JAS98738.1"/>
    </source>
</evidence>
<accession>A0A1B6JHS6</accession>
<name>A0A1B6JHS6_9HEMI</name>
<sequence length="146" mass="14602">GKRLAPFPASSGESADAPAILSRHAGPAASEGSFGKKLKDFAADSPGAALGKDKATGASEDPQTVATPAPKKASGSAEPADAGIKLSEILSIDQLLSHERPKTPGASSMDSENSSSSEYSSMSSDFSIGKAAKAAAVRPPSPRLPP</sequence>
<evidence type="ECO:0000256" key="1">
    <source>
        <dbReference type="SAM" id="MobiDB-lite"/>
    </source>
</evidence>
<dbReference type="EMBL" id="GECU01008968">
    <property type="protein sequence ID" value="JAS98738.1"/>
    <property type="molecule type" value="Transcribed_RNA"/>
</dbReference>
<protein>
    <submittedName>
        <fullName evidence="2">Uncharacterized protein</fullName>
    </submittedName>
</protein>
<gene>
    <name evidence="2" type="ORF">g.56882</name>
</gene>
<organism evidence="2">
    <name type="scientific">Homalodisca liturata</name>
    <dbReference type="NCBI Taxonomy" id="320908"/>
    <lineage>
        <taxon>Eukaryota</taxon>
        <taxon>Metazoa</taxon>
        <taxon>Ecdysozoa</taxon>
        <taxon>Arthropoda</taxon>
        <taxon>Hexapoda</taxon>
        <taxon>Insecta</taxon>
        <taxon>Pterygota</taxon>
        <taxon>Neoptera</taxon>
        <taxon>Paraneoptera</taxon>
        <taxon>Hemiptera</taxon>
        <taxon>Auchenorrhyncha</taxon>
        <taxon>Membracoidea</taxon>
        <taxon>Cicadellidae</taxon>
        <taxon>Cicadellinae</taxon>
        <taxon>Proconiini</taxon>
        <taxon>Homalodisca</taxon>
    </lineage>
</organism>
<proteinExistence type="predicted"/>
<feature type="compositionally biased region" description="Low complexity" evidence="1">
    <location>
        <begin position="107"/>
        <end position="127"/>
    </location>
</feature>
<feature type="region of interest" description="Disordered" evidence="1">
    <location>
        <begin position="1"/>
        <end position="146"/>
    </location>
</feature>
<feature type="non-terminal residue" evidence="2">
    <location>
        <position position="146"/>
    </location>
</feature>
<dbReference type="AlphaFoldDB" id="A0A1B6JHS6"/>
<feature type="non-terminal residue" evidence="2">
    <location>
        <position position="1"/>
    </location>
</feature>